<organism evidence="8 9">
    <name type="scientific">Roseitalea porphyridii</name>
    <dbReference type="NCBI Taxonomy" id="1852022"/>
    <lineage>
        <taxon>Bacteria</taxon>
        <taxon>Pseudomonadati</taxon>
        <taxon>Pseudomonadota</taxon>
        <taxon>Alphaproteobacteria</taxon>
        <taxon>Hyphomicrobiales</taxon>
        <taxon>Ahrensiaceae</taxon>
        <taxon>Roseitalea</taxon>
    </lineage>
</organism>
<comment type="subcellular location">
    <subcellularLocation>
        <location evidence="1">Cell membrane</location>
        <topology evidence="1">Multi-pass membrane protein</topology>
    </subcellularLocation>
</comment>
<feature type="transmembrane region" description="Helical" evidence="7">
    <location>
        <begin position="79"/>
        <end position="102"/>
    </location>
</feature>
<dbReference type="PANTHER" id="PTHR30106:SF2">
    <property type="entry name" value="UPF0324 INNER MEMBRANE PROTEIN YEIH"/>
    <property type="match status" value="1"/>
</dbReference>
<feature type="transmembrane region" description="Helical" evidence="7">
    <location>
        <begin position="146"/>
        <end position="169"/>
    </location>
</feature>
<dbReference type="Pfam" id="PF03601">
    <property type="entry name" value="Cons_hypoth698"/>
    <property type="match status" value="1"/>
</dbReference>
<gene>
    <name evidence="8" type="ORF">E0E05_15080</name>
</gene>
<dbReference type="PANTHER" id="PTHR30106">
    <property type="entry name" value="INNER MEMBRANE PROTEIN YEIH-RELATED"/>
    <property type="match status" value="1"/>
</dbReference>
<feature type="transmembrane region" description="Helical" evidence="7">
    <location>
        <begin position="26"/>
        <end position="43"/>
    </location>
</feature>
<reference evidence="8 9" key="1">
    <citation type="journal article" date="2017" name="Int. J. Syst. Evol. Microbiol.">
        <title>Roseitalea porphyridii gen. nov., sp. nov., isolated from a red alga, and reclassification of Hoeflea suaedae Chung et al. 2013 as Pseudohoeflea suaedae gen. nov., comb. nov.</title>
        <authorList>
            <person name="Hyeon J.W."/>
            <person name="Jeong S.E."/>
            <person name="Baek K."/>
            <person name="Jeon C.O."/>
        </authorList>
    </citation>
    <scope>NUCLEOTIDE SEQUENCE [LARGE SCALE GENOMIC DNA]</scope>
    <source>
        <strain evidence="8 9">MA7-20</strain>
    </source>
</reference>
<evidence type="ECO:0000313" key="9">
    <source>
        <dbReference type="Proteomes" id="UP000293719"/>
    </source>
</evidence>
<feature type="transmembrane region" description="Helical" evidence="7">
    <location>
        <begin position="114"/>
        <end position="134"/>
    </location>
</feature>
<protein>
    <submittedName>
        <fullName evidence="8">Putative sulfate exporter family transporter</fullName>
    </submittedName>
</protein>
<proteinExistence type="inferred from homology"/>
<evidence type="ECO:0000256" key="5">
    <source>
        <dbReference type="ARBA" id="ARBA00022989"/>
    </source>
</evidence>
<feature type="transmembrane region" description="Helical" evidence="7">
    <location>
        <begin position="272"/>
        <end position="291"/>
    </location>
</feature>
<keyword evidence="4 7" id="KW-0812">Transmembrane</keyword>
<dbReference type="InterPro" id="IPR018383">
    <property type="entry name" value="UPF0324_pro"/>
</dbReference>
<keyword evidence="5 7" id="KW-1133">Transmembrane helix</keyword>
<feature type="transmembrane region" description="Helical" evidence="7">
    <location>
        <begin position="239"/>
        <end position="260"/>
    </location>
</feature>
<feature type="transmembrane region" description="Helical" evidence="7">
    <location>
        <begin position="297"/>
        <end position="320"/>
    </location>
</feature>
<keyword evidence="9" id="KW-1185">Reference proteome</keyword>
<evidence type="ECO:0000313" key="8">
    <source>
        <dbReference type="EMBL" id="QBK31807.1"/>
    </source>
</evidence>
<evidence type="ECO:0000256" key="7">
    <source>
        <dbReference type="SAM" id="Phobius"/>
    </source>
</evidence>
<evidence type="ECO:0000256" key="6">
    <source>
        <dbReference type="ARBA" id="ARBA00023136"/>
    </source>
</evidence>
<evidence type="ECO:0000256" key="2">
    <source>
        <dbReference type="ARBA" id="ARBA00007977"/>
    </source>
</evidence>
<dbReference type="AlphaFoldDB" id="A0A4P6V2V1"/>
<dbReference type="KEGG" id="rpod:E0E05_15080"/>
<evidence type="ECO:0000256" key="1">
    <source>
        <dbReference type="ARBA" id="ARBA00004651"/>
    </source>
</evidence>
<keyword evidence="6 7" id="KW-0472">Membrane</keyword>
<accession>A0A4P6V2V1</accession>
<evidence type="ECO:0000256" key="4">
    <source>
        <dbReference type="ARBA" id="ARBA00022692"/>
    </source>
</evidence>
<dbReference type="GO" id="GO:0005886">
    <property type="term" value="C:plasma membrane"/>
    <property type="evidence" value="ECO:0007669"/>
    <property type="project" value="UniProtKB-SubCell"/>
</dbReference>
<dbReference type="GeneID" id="90768629"/>
<comment type="similarity">
    <text evidence="2">Belongs to the UPF0324 family.</text>
</comment>
<feature type="transmembrane region" description="Helical" evidence="7">
    <location>
        <begin position="55"/>
        <end position="73"/>
    </location>
</feature>
<dbReference type="Proteomes" id="UP000293719">
    <property type="component" value="Chromosome"/>
</dbReference>
<evidence type="ECO:0000256" key="3">
    <source>
        <dbReference type="ARBA" id="ARBA00022475"/>
    </source>
</evidence>
<dbReference type="OrthoDB" id="5393513at2"/>
<dbReference type="RefSeq" id="WP_131617457.1">
    <property type="nucleotide sequence ID" value="NZ_CP036532.1"/>
</dbReference>
<sequence length="321" mass="32517">MRLVRGLGLALTVAAAAAFLGAHYGAPAMLFALLIGMAFNFLVDDPAIRPGVDFAASVCLRLGVALLGVRLSWADFQALGPVPVIGVVSLVAVTILAGIALARLMGRGARLGMLTAGSVAICGASAALALASVLPRDGRLERDTLFTVVAVTTLSTIAMVAYPLLFALLDATDAQTGMLIGATIHDVAQVVGAGYSVSQEAGDAAVMIKLMRVALLPVVLVAVMVAFSRGTEGGGTVGLPWFLVAFVALAAVNSFGAIPAPVASVAETASRILLITAIAALGIKTALKQMTDLGAGYIVLIVAETALLLAMAIVAVKLFIV</sequence>
<name>A0A4P6V2V1_9HYPH</name>
<keyword evidence="3" id="KW-1003">Cell membrane</keyword>
<feature type="transmembrane region" description="Helical" evidence="7">
    <location>
        <begin position="210"/>
        <end position="227"/>
    </location>
</feature>
<dbReference type="EMBL" id="CP036532">
    <property type="protein sequence ID" value="QBK31807.1"/>
    <property type="molecule type" value="Genomic_DNA"/>
</dbReference>